<gene>
    <name evidence="1" type="ORF">SDC9_175014</name>
</gene>
<protein>
    <recommendedName>
        <fullName evidence="2">Arylsulfatase</fullName>
    </recommendedName>
</protein>
<dbReference type="EMBL" id="VSSQ01077542">
    <property type="protein sequence ID" value="MPN27580.1"/>
    <property type="molecule type" value="Genomic_DNA"/>
</dbReference>
<dbReference type="Gene3D" id="3.30.1120.10">
    <property type="match status" value="1"/>
</dbReference>
<accession>A0A645GN26</accession>
<reference evidence="1" key="1">
    <citation type="submission" date="2019-08" db="EMBL/GenBank/DDBJ databases">
        <authorList>
            <person name="Kucharzyk K."/>
            <person name="Murdoch R.W."/>
            <person name="Higgins S."/>
            <person name="Loffler F."/>
        </authorList>
    </citation>
    <scope>NUCLEOTIDE SEQUENCE</scope>
</reference>
<evidence type="ECO:0000313" key="1">
    <source>
        <dbReference type="EMBL" id="MPN27580.1"/>
    </source>
</evidence>
<organism evidence="1">
    <name type="scientific">bioreactor metagenome</name>
    <dbReference type="NCBI Taxonomy" id="1076179"/>
    <lineage>
        <taxon>unclassified sequences</taxon>
        <taxon>metagenomes</taxon>
        <taxon>ecological metagenomes</taxon>
    </lineage>
</organism>
<name>A0A645GN26_9ZZZZ</name>
<proteinExistence type="predicted"/>
<dbReference type="SUPFAM" id="SSF53649">
    <property type="entry name" value="Alkaline phosphatase-like"/>
    <property type="match status" value="1"/>
</dbReference>
<evidence type="ECO:0008006" key="2">
    <source>
        <dbReference type="Google" id="ProtNLM"/>
    </source>
</evidence>
<dbReference type="InterPro" id="IPR017850">
    <property type="entry name" value="Alkaline_phosphatase_core_sf"/>
</dbReference>
<dbReference type="AlphaFoldDB" id="A0A645GN26"/>
<comment type="caution">
    <text evidence="1">The sequence shown here is derived from an EMBL/GenBank/DDBJ whole genome shotgun (WGS) entry which is preliminary data.</text>
</comment>
<sequence length="102" mass="12017">MSDALSGKPQKRKKIIYWEYRRNDDQAFPKPQGVNLSPNIALRYDDWKLLVNKDGSDVMLFNLKSDVRETKNLKNQYPQIMKMLEVAAMKWRNSLPENKSND</sequence>